<gene>
    <name evidence="5" type="ORF">CQ14_06780</name>
</gene>
<sequence>MSDRKQWKPGDRLQFDMASAAHAVEDAPEGFIAGIASTPATDLYGHKVLAGAFDKSIKKKGLSGPRGIKLLAFHDWSKPAGVIKRLKTVDQELRLEAQLNLNVSYVKDLYEASRQNGGLNFSVGFVLEEFEYVDEKDAEDDEYLIIKQGDLMEVSVVVFPAQLEAEMTFIKHVDTMAEFEKALVADGLCRSRAEAHRYALFAKTNVHLLQGKQPPLAPPAEQPDRPLLDVQMLKACHDLATRANRALR</sequence>
<keyword evidence="1" id="KW-1188">Viral release from host cell</keyword>
<dbReference type="NCBIfam" id="TIGR01543">
    <property type="entry name" value="proheadase_HK97"/>
    <property type="match status" value="1"/>
</dbReference>
<dbReference type="GO" id="GO:0008233">
    <property type="term" value="F:peptidase activity"/>
    <property type="evidence" value="ECO:0007669"/>
    <property type="project" value="UniProtKB-KW"/>
</dbReference>
<dbReference type="EMBL" id="LLYB01000081">
    <property type="protein sequence ID" value="KRR21348.1"/>
    <property type="molecule type" value="Genomic_DNA"/>
</dbReference>
<comment type="caution">
    <text evidence="5">The sequence shown here is derived from an EMBL/GenBank/DDBJ whole genome shotgun (WGS) entry which is preliminary data.</text>
</comment>
<evidence type="ECO:0000313" key="6">
    <source>
        <dbReference type="Proteomes" id="UP000051660"/>
    </source>
</evidence>
<dbReference type="AlphaFoldDB" id="A0A0R3MMA2"/>
<dbReference type="RefSeq" id="WP_057859806.1">
    <property type="nucleotide sequence ID" value="NZ_LLYB01000081.1"/>
</dbReference>
<dbReference type="OrthoDB" id="8456958at2"/>
<accession>A0A0R3MMA2</accession>
<dbReference type="Pfam" id="PF04586">
    <property type="entry name" value="Peptidase_S78"/>
    <property type="match status" value="1"/>
</dbReference>
<dbReference type="GO" id="GO:0006508">
    <property type="term" value="P:proteolysis"/>
    <property type="evidence" value="ECO:0007669"/>
    <property type="project" value="UniProtKB-KW"/>
</dbReference>
<evidence type="ECO:0000256" key="2">
    <source>
        <dbReference type="ARBA" id="ARBA00022670"/>
    </source>
</evidence>
<feature type="domain" description="Prohead serine protease" evidence="4">
    <location>
        <begin position="44"/>
        <end position="172"/>
    </location>
</feature>
<keyword evidence="2" id="KW-0645">Protease</keyword>
<proteinExistence type="predicted"/>
<name>A0A0R3MMA2_9BRAD</name>
<reference evidence="5 6" key="1">
    <citation type="submission" date="2014-03" db="EMBL/GenBank/DDBJ databases">
        <title>Bradyrhizobium valentinum sp. nov., isolated from effective nodules of Lupinus mariae-josephae, a lupine endemic of basic-lime soils in Eastern Spain.</title>
        <authorList>
            <person name="Duran D."/>
            <person name="Rey L."/>
            <person name="Navarro A."/>
            <person name="Busquets A."/>
            <person name="Imperial J."/>
            <person name="Ruiz-Argueso T."/>
        </authorList>
    </citation>
    <scope>NUCLEOTIDE SEQUENCE [LARGE SCALE GENOMIC DNA]</scope>
    <source>
        <strain evidence="5 6">CCBAU 23086</strain>
    </source>
</reference>
<keyword evidence="3" id="KW-0378">Hydrolase</keyword>
<dbReference type="Proteomes" id="UP000051660">
    <property type="component" value="Unassembled WGS sequence"/>
</dbReference>
<dbReference type="InterPro" id="IPR006433">
    <property type="entry name" value="Prohead_protease"/>
</dbReference>
<protein>
    <recommendedName>
        <fullName evidence="4">Prohead serine protease domain-containing protein</fullName>
    </recommendedName>
</protein>
<organism evidence="5 6">
    <name type="scientific">Bradyrhizobium lablabi</name>
    <dbReference type="NCBI Taxonomy" id="722472"/>
    <lineage>
        <taxon>Bacteria</taxon>
        <taxon>Pseudomonadati</taxon>
        <taxon>Pseudomonadota</taxon>
        <taxon>Alphaproteobacteria</taxon>
        <taxon>Hyphomicrobiales</taxon>
        <taxon>Nitrobacteraceae</taxon>
        <taxon>Bradyrhizobium</taxon>
    </lineage>
</organism>
<dbReference type="InterPro" id="IPR054613">
    <property type="entry name" value="Peptidase_S78_dom"/>
</dbReference>
<evidence type="ECO:0000259" key="4">
    <source>
        <dbReference type="Pfam" id="PF04586"/>
    </source>
</evidence>
<evidence type="ECO:0000313" key="5">
    <source>
        <dbReference type="EMBL" id="KRR21348.1"/>
    </source>
</evidence>
<evidence type="ECO:0000256" key="1">
    <source>
        <dbReference type="ARBA" id="ARBA00022612"/>
    </source>
</evidence>
<evidence type="ECO:0000256" key="3">
    <source>
        <dbReference type="ARBA" id="ARBA00022801"/>
    </source>
</evidence>